<keyword evidence="8" id="KW-1003">Cell membrane</keyword>
<evidence type="ECO:0000256" key="19">
    <source>
        <dbReference type="ARBA" id="ARBA00031825"/>
    </source>
</evidence>
<keyword evidence="11 24" id="KW-0812">Transmembrane</keyword>
<dbReference type="PROSITE" id="PS51257">
    <property type="entry name" value="PROKAR_LIPOPROTEIN"/>
    <property type="match status" value="1"/>
</dbReference>
<evidence type="ECO:0000256" key="21">
    <source>
        <dbReference type="ARBA" id="ARBA00032396"/>
    </source>
</evidence>
<evidence type="ECO:0000256" key="16">
    <source>
        <dbReference type="ARBA" id="ARBA00023209"/>
    </source>
</evidence>
<protein>
    <recommendedName>
        <fullName evidence="7">Phosphatidate cytidylyltransferase</fullName>
        <ecNumber evidence="6">2.7.7.41</ecNumber>
    </recommendedName>
    <alternativeName>
        <fullName evidence="20">CDP-DAG synthase</fullName>
    </alternativeName>
    <alternativeName>
        <fullName evidence="22">CDP-DG synthase</fullName>
    </alternativeName>
    <alternativeName>
        <fullName evidence="18">CDP-diacylglycerol synthase</fullName>
    </alternativeName>
    <alternativeName>
        <fullName evidence="21">CDP-diglyceride pyrophosphorylase</fullName>
    </alternativeName>
    <alternativeName>
        <fullName evidence="23">CDP-diglyceride synthase</fullName>
    </alternativeName>
    <alternativeName>
        <fullName evidence="19">CTP:phosphatidate cytidylyltransferase</fullName>
    </alternativeName>
</protein>
<evidence type="ECO:0000256" key="11">
    <source>
        <dbReference type="ARBA" id="ARBA00022692"/>
    </source>
</evidence>
<feature type="transmembrane region" description="Helical" evidence="24">
    <location>
        <begin position="123"/>
        <end position="144"/>
    </location>
</feature>
<comment type="subcellular location">
    <subcellularLocation>
        <location evidence="2">Cell membrane</location>
        <topology evidence="2">Multi-pass membrane protein</topology>
    </subcellularLocation>
</comment>
<feature type="transmembrane region" description="Helical" evidence="24">
    <location>
        <begin position="6"/>
        <end position="33"/>
    </location>
</feature>
<evidence type="ECO:0000256" key="8">
    <source>
        <dbReference type="ARBA" id="ARBA00022475"/>
    </source>
</evidence>
<evidence type="ECO:0000256" key="4">
    <source>
        <dbReference type="ARBA" id="ARBA00005189"/>
    </source>
</evidence>
<dbReference type="EMBL" id="FQZP01000024">
    <property type="protein sequence ID" value="SHJ09383.1"/>
    <property type="molecule type" value="Genomic_DNA"/>
</dbReference>
<evidence type="ECO:0000256" key="1">
    <source>
        <dbReference type="ARBA" id="ARBA00001698"/>
    </source>
</evidence>
<feature type="transmembrane region" description="Helical" evidence="24">
    <location>
        <begin position="92"/>
        <end position="111"/>
    </location>
</feature>
<organism evidence="25 26">
    <name type="scientific">Thermoclostridium caenicola</name>
    <dbReference type="NCBI Taxonomy" id="659425"/>
    <lineage>
        <taxon>Bacteria</taxon>
        <taxon>Bacillati</taxon>
        <taxon>Bacillota</taxon>
        <taxon>Clostridia</taxon>
        <taxon>Eubacteriales</taxon>
        <taxon>Oscillospiraceae</taxon>
        <taxon>Thermoclostridium</taxon>
    </lineage>
</organism>
<keyword evidence="16" id="KW-0594">Phospholipid biosynthesis</keyword>
<accession>A0A1M6GHL3</accession>
<dbReference type="RefSeq" id="WP_149678748.1">
    <property type="nucleotide sequence ID" value="NZ_FQZP01000024.1"/>
</dbReference>
<keyword evidence="13 24" id="KW-1133">Transmembrane helix</keyword>
<evidence type="ECO:0000256" key="17">
    <source>
        <dbReference type="ARBA" id="ARBA00023264"/>
    </source>
</evidence>
<evidence type="ECO:0000256" key="2">
    <source>
        <dbReference type="ARBA" id="ARBA00004651"/>
    </source>
</evidence>
<proteinExistence type="inferred from homology"/>
<evidence type="ECO:0000256" key="10">
    <source>
        <dbReference type="ARBA" id="ARBA00022679"/>
    </source>
</evidence>
<dbReference type="GO" id="GO:0005886">
    <property type="term" value="C:plasma membrane"/>
    <property type="evidence" value="ECO:0007669"/>
    <property type="project" value="UniProtKB-SubCell"/>
</dbReference>
<evidence type="ECO:0000256" key="5">
    <source>
        <dbReference type="ARBA" id="ARBA00010185"/>
    </source>
</evidence>
<dbReference type="Pfam" id="PF01148">
    <property type="entry name" value="CTP_transf_1"/>
    <property type="match status" value="1"/>
</dbReference>
<evidence type="ECO:0000256" key="6">
    <source>
        <dbReference type="ARBA" id="ARBA00012487"/>
    </source>
</evidence>
<evidence type="ECO:0000313" key="25">
    <source>
        <dbReference type="EMBL" id="SHJ09383.1"/>
    </source>
</evidence>
<sequence length="284" mass="30858">MLTRIISGVVAAAVLVAILLLPPVFLAGAVLLVSCIGLHEYAGAMKHKGIRVDLKVSWAAALVWTAYAYVTTLAEQEGQGLAVAMKSLFTRTALWGIIFLIVVVLFSRILFENGKFRTEDAAHTLFGIIYIPFLLSFVLMIRNMDRGFEYIWLVIIGASVTDIFAYFAGTLFGRHKIIPAISPKKTVEGAIGGALGCMICMMVYGVLVVNQSGTALIPVYHFALMGMLCGVLSQIGDWAASSIKRSAGIKDFGRLLPGHGGMMDRCDSFLFVAPVVYIYISLFF</sequence>
<evidence type="ECO:0000256" key="23">
    <source>
        <dbReference type="ARBA" id="ARBA00033406"/>
    </source>
</evidence>
<dbReference type="OrthoDB" id="9799199at2"/>
<keyword evidence="14" id="KW-0443">Lipid metabolism</keyword>
<evidence type="ECO:0000256" key="13">
    <source>
        <dbReference type="ARBA" id="ARBA00022989"/>
    </source>
</evidence>
<dbReference type="PANTHER" id="PTHR46382:SF1">
    <property type="entry name" value="PHOSPHATIDATE CYTIDYLYLTRANSFERASE"/>
    <property type="match status" value="1"/>
</dbReference>
<keyword evidence="26" id="KW-1185">Reference proteome</keyword>
<feature type="transmembrane region" description="Helical" evidence="24">
    <location>
        <begin position="189"/>
        <end position="207"/>
    </location>
</feature>
<name>A0A1M6GHL3_9FIRM</name>
<keyword evidence="17" id="KW-1208">Phospholipid metabolism</keyword>
<comment type="catalytic activity">
    <reaction evidence="1">
        <text>a 1,2-diacyl-sn-glycero-3-phosphate + CTP + H(+) = a CDP-1,2-diacyl-sn-glycerol + diphosphate</text>
        <dbReference type="Rhea" id="RHEA:16229"/>
        <dbReference type="ChEBI" id="CHEBI:15378"/>
        <dbReference type="ChEBI" id="CHEBI:33019"/>
        <dbReference type="ChEBI" id="CHEBI:37563"/>
        <dbReference type="ChEBI" id="CHEBI:58332"/>
        <dbReference type="ChEBI" id="CHEBI:58608"/>
        <dbReference type="EC" id="2.7.7.41"/>
    </reaction>
</comment>
<evidence type="ECO:0000256" key="22">
    <source>
        <dbReference type="ARBA" id="ARBA00032743"/>
    </source>
</evidence>
<evidence type="ECO:0000256" key="14">
    <source>
        <dbReference type="ARBA" id="ARBA00023098"/>
    </source>
</evidence>
<dbReference type="PANTHER" id="PTHR46382">
    <property type="entry name" value="PHOSPHATIDATE CYTIDYLYLTRANSFERASE"/>
    <property type="match status" value="1"/>
</dbReference>
<feature type="transmembrane region" description="Helical" evidence="24">
    <location>
        <begin position="219"/>
        <end position="241"/>
    </location>
</feature>
<evidence type="ECO:0000256" key="20">
    <source>
        <dbReference type="ARBA" id="ARBA00032253"/>
    </source>
</evidence>
<evidence type="ECO:0000256" key="7">
    <source>
        <dbReference type="ARBA" id="ARBA00019373"/>
    </source>
</evidence>
<reference evidence="25 26" key="1">
    <citation type="submission" date="2016-11" db="EMBL/GenBank/DDBJ databases">
        <authorList>
            <person name="Varghese N."/>
            <person name="Submissions S."/>
        </authorList>
    </citation>
    <scope>NUCLEOTIDE SEQUENCE [LARGE SCALE GENOMIC DNA]</scope>
    <source>
        <strain evidence="25 26">DSM 19027</strain>
    </source>
</reference>
<dbReference type="EC" id="2.7.7.41" evidence="6"/>
<feature type="transmembrane region" description="Helical" evidence="24">
    <location>
        <begin position="54"/>
        <end position="72"/>
    </location>
</feature>
<keyword evidence="12 25" id="KW-0548">Nucleotidyltransferase</keyword>
<evidence type="ECO:0000256" key="15">
    <source>
        <dbReference type="ARBA" id="ARBA00023136"/>
    </source>
</evidence>
<keyword evidence="10 25" id="KW-0808">Transferase</keyword>
<dbReference type="AlphaFoldDB" id="A0A1M6GHL3"/>
<evidence type="ECO:0000256" key="18">
    <source>
        <dbReference type="ARBA" id="ARBA00029893"/>
    </source>
</evidence>
<dbReference type="Proteomes" id="UP000324781">
    <property type="component" value="Unassembled WGS sequence"/>
</dbReference>
<dbReference type="GO" id="GO:0016024">
    <property type="term" value="P:CDP-diacylglycerol biosynthetic process"/>
    <property type="evidence" value="ECO:0007669"/>
    <property type="project" value="TreeGrafter"/>
</dbReference>
<evidence type="ECO:0000256" key="3">
    <source>
        <dbReference type="ARBA" id="ARBA00005119"/>
    </source>
</evidence>
<dbReference type="GO" id="GO:0004605">
    <property type="term" value="F:phosphatidate cytidylyltransferase activity"/>
    <property type="evidence" value="ECO:0007669"/>
    <property type="project" value="UniProtKB-EC"/>
</dbReference>
<comment type="similarity">
    <text evidence="5">Belongs to the CDS family.</text>
</comment>
<gene>
    <name evidence="25" type="ORF">SAMN05444373_102412</name>
</gene>
<comment type="pathway">
    <text evidence="4">Lipid metabolism.</text>
</comment>
<evidence type="ECO:0000313" key="26">
    <source>
        <dbReference type="Proteomes" id="UP000324781"/>
    </source>
</evidence>
<keyword evidence="15 24" id="KW-0472">Membrane</keyword>
<keyword evidence="9" id="KW-0444">Lipid biosynthesis</keyword>
<evidence type="ECO:0000256" key="24">
    <source>
        <dbReference type="SAM" id="Phobius"/>
    </source>
</evidence>
<comment type="pathway">
    <text evidence="3">Phospholipid metabolism; CDP-diacylglycerol biosynthesis; CDP-diacylglycerol from sn-glycerol 3-phosphate: step 3/3.</text>
</comment>
<feature type="transmembrane region" description="Helical" evidence="24">
    <location>
        <begin position="150"/>
        <end position="168"/>
    </location>
</feature>
<feature type="transmembrane region" description="Helical" evidence="24">
    <location>
        <begin position="262"/>
        <end position="280"/>
    </location>
</feature>
<evidence type="ECO:0000256" key="12">
    <source>
        <dbReference type="ARBA" id="ARBA00022695"/>
    </source>
</evidence>
<evidence type="ECO:0000256" key="9">
    <source>
        <dbReference type="ARBA" id="ARBA00022516"/>
    </source>
</evidence>